<accession>F5SYE3</accession>
<dbReference type="RefSeq" id="WP_007144074.1">
    <property type="nucleotide sequence ID" value="NZ_AFIG01000001.1"/>
</dbReference>
<dbReference type="OrthoDB" id="9803735at2"/>
<dbReference type="Pfam" id="PF00126">
    <property type="entry name" value="HTH_1"/>
    <property type="match status" value="1"/>
</dbReference>
<dbReference type="EMBL" id="AFIG01000001">
    <property type="protein sequence ID" value="EGL54188.1"/>
    <property type="molecule type" value="Genomic_DNA"/>
</dbReference>
<dbReference type="eggNOG" id="COG0583">
    <property type="taxonomic scope" value="Bacteria"/>
</dbReference>
<dbReference type="AlphaFoldDB" id="F5SYE3"/>
<dbReference type="PRINTS" id="PR00039">
    <property type="entry name" value="HTHLYSR"/>
</dbReference>
<dbReference type="InterPro" id="IPR050950">
    <property type="entry name" value="HTH-type_LysR_regulators"/>
</dbReference>
<dbReference type="GO" id="GO:0003677">
    <property type="term" value="F:DNA binding"/>
    <property type="evidence" value="ECO:0007669"/>
    <property type="project" value="UniProtKB-KW"/>
</dbReference>
<evidence type="ECO:0000259" key="5">
    <source>
        <dbReference type="PROSITE" id="PS50931"/>
    </source>
</evidence>
<name>F5SYE3_9GAMM</name>
<dbReference type="InterPro" id="IPR000847">
    <property type="entry name" value="LysR_HTH_N"/>
</dbReference>
<keyword evidence="2" id="KW-0805">Transcription regulation</keyword>
<sequence>MELRHLRYFKVVAELQHFHQAAEKLHITQPALSNQMKQLEEELNTALFHRVGRHVKLSESGAKVLDVANKILNEVDLLKEAVSDIESGQTGSLRIGVLQSINALYCREIVLEFDRLHPGIALHIEELSNRQIEQRLLTGDIDVGIGFILDKKYHHDLLFESLFSEAWKLIINHESAHFAPAIMQGQPHPLKAVLLPEGFETRSVVDQFFEDHQIFTSKITEVNTISFILDLVENGMAFSILPEAFSRLNTSAKRRVYDLSPAPKERQIGLFTVKDRLRKKSVEHFCTLIRNQLKQEYKNPA</sequence>
<evidence type="ECO:0000313" key="6">
    <source>
        <dbReference type="EMBL" id="EGL54188.1"/>
    </source>
</evidence>
<dbReference type="GO" id="GO:0003700">
    <property type="term" value="F:DNA-binding transcription factor activity"/>
    <property type="evidence" value="ECO:0007669"/>
    <property type="project" value="InterPro"/>
</dbReference>
<dbReference type="FunFam" id="1.10.10.10:FF:000001">
    <property type="entry name" value="LysR family transcriptional regulator"/>
    <property type="match status" value="1"/>
</dbReference>
<keyword evidence="3" id="KW-0238">DNA-binding</keyword>
<organism evidence="6 7">
    <name type="scientific">Methylophaga aminisulfidivorans MP</name>
    <dbReference type="NCBI Taxonomy" id="1026882"/>
    <lineage>
        <taxon>Bacteria</taxon>
        <taxon>Pseudomonadati</taxon>
        <taxon>Pseudomonadota</taxon>
        <taxon>Gammaproteobacteria</taxon>
        <taxon>Thiotrichales</taxon>
        <taxon>Piscirickettsiaceae</taxon>
        <taxon>Methylophaga</taxon>
    </lineage>
</organism>
<comment type="caution">
    <text evidence="6">The sequence shown here is derived from an EMBL/GenBank/DDBJ whole genome shotgun (WGS) entry which is preliminary data.</text>
</comment>
<keyword evidence="7" id="KW-1185">Reference proteome</keyword>
<dbReference type="SUPFAM" id="SSF46785">
    <property type="entry name" value="Winged helix' DNA-binding domain"/>
    <property type="match status" value="1"/>
</dbReference>
<evidence type="ECO:0000256" key="2">
    <source>
        <dbReference type="ARBA" id="ARBA00023015"/>
    </source>
</evidence>
<dbReference type="GO" id="GO:0005829">
    <property type="term" value="C:cytosol"/>
    <property type="evidence" value="ECO:0007669"/>
    <property type="project" value="TreeGrafter"/>
</dbReference>
<dbReference type="CDD" id="cd05466">
    <property type="entry name" value="PBP2_LTTR_substrate"/>
    <property type="match status" value="1"/>
</dbReference>
<dbReference type="STRING" id="1026882.MAMP_00549"/>
<dbReference type="Proteomes" id="UP000003544">
    <property type="component" value="Unassembled WGS sequence"/>
</dbReference>
<evidence type="ECO:0000256" key="3">
    <source>
        <dbReference type="ARBA" id="ARBA00023125"/>
    </source>
</evidence>
<dbReference type="InterPro" id="IPR036390">
    <property type="entry name" value="WH_DNA-bd_sf"/>
</dbReference>
<keyword evidence="4" id="KW-0804">Transcription</keyword>
<protein>
    <submittedName>
        <fullName evidence="6">Putative LysR-family transcriptional regulator</fullName>
    </submittedName>
</protein>
<comment type="similarity">
    <text evidence="1">Belongs to the LysR transcriptional regulatory family.</text>
</comment>
<gene>
    <name evidence="6" type="ORF">MAMP_00549</name>
</gene>
<dbReference type="PROSITE" id="PS50931">
    <property type="entry name" value="HTH_LYSR"/>
    <property type="match status" value="1"/>
</dbReference>
<proteinExistence type="inferred from homology"/>
<evidence type="ECO:0000256" key="1">
    <source>
        <dbReference type="ARBA" id="ARBA00009437"/>
    </source>
</evidence>
<evidence type="ECO:0000256" key="4">
    <source>
        <dbReference type="ARBA" id="ARBA00023163"/>
    </source>
</evidence>
<dbReference type="Gene3D" id="3.40.190.290">
    <property type="match status" value="1"/>
</dbReference>
<dbReference type="SUPFAM" id="SSF53850">
    <property type="entry name" value="Periplasmic binding protein-like II"/>
    <property type="match status" value="1"/>
</dbReference>
<feature type="domain" description="HTH lysR-type" evidence="5">
    <location>
        <begin position="1"/>
        <end position="58"/>
    </location>
</feature>
<dbReference type="InterPro" id="IPR036388">
    <property type="entry name" value="WH-like_DNA-bd_sf"/>
</dbReference>
<dbReference type="Pfam" id="PF03466">
    <property type="entry name" value="LysR_substrate"/>
    <property type="match status" value="1"/>
</dbReference>
<dbReference type="Gene3D" id="1.10.10.10">
    <property type="entry name" value="Winged helix-like DNA-binding domain superfamily/Winged helix DNA-binding domain"/>
    <property type="match status" value="1"/>
</dbReference>
<evidence type="ECO:0000313" key="7">
    <source>
        <dbReference type="Proteomes" id="UP000003544"/>
    </source>
</evidence>
<dbReference type="PANTHER" id="PTHR30419">
    <property type="entry name" value="HTH-TYPE TRANSCRIPTIONAL REGULATOR YBHD"/>
    <property type="match status" value="1"/>
</dbReference>
<reference evidence="6 7" key="1">
    <citation type="journal article" date="2011" name="J. Bacteriol.">
        <title>Draft genome sequence of Methylophaga aminisulfidivorans MP T.</title>
        <authorList>
            <person name="Han G.H."/>
            <person name="Kim W."/>
            <person name="Chun J."/>
            <person name="Kim S.W."/>
        </authorList>
    </citation>
    <scope>NUCLEOTIDE SEQUENCE [LARGE SCALE GENOMIC DNA]</scope>
    <source>
        <strain evidence="7">MP(T)</strain>
    </source>
</reference>
<dbReference type="InterPro" id="IPR005119">
    <property type="entry name" value="LysR_subst-bd"/>
</dbReference>